<dbReference type="Gene3D" id="1.10.3720.10">
    <property type="entry name" value="MetI-like"/>
    <property type="match status" value="2"/>
</dbReference>
<dbReference type="KEGG" id="hsi:BOX17_08755"/>
<proteinExistence type="inferred from homology"/>
<keyword evidence="8" id="KW-1185">Reference proteome</keyword>
<organism evidence="7 8">
    <name type="scientific">Halomonas aestuarii</name>
    <dbReference type="NCBI Taxonomy" id="1897729"/>
    <lineage>
        <taxon>Bacteria</taxon>
        <taxon>Pseudomonadati</taxon>
        <taxon>Pseudomonadota</taxon>
        <taxon>Gammaproteobacteria</taxon>
        <taxon>Oceanospirillales</taxon>
        <taxon>Halomonadaceae</taxon>
        <taxon>Halomonas</taxon>
    </lineage>
</organism>
<evidence type="ECO:0000313" key="8">
    <source>
        <dbReference type="Proteomes" id="UP000181985"/>
    </source>
</evidence>
<feature type="transmembrane region" description="Helical" evidence="5">
    <location>
        <begin position="417"/>
        <end position="437"/>
    </location>
</feature>
<feature type="domain" description="ABC transmembrane type-1" evidence="6">
    <location>
        <begin position="353"/>
        <end position="544"/>
    </location>
</feature>
<feature type="transmembrane region" description="Helical" evidence="5">
    <location>
        <begin position="253"/>
        <end position="273"/>
    </location>
</feature>
<keyword evidence="3 5" id="KW-1133">Transmembrane helix</keyword>
<feature type="transmembrane region" description="Helical" evidence="5">
    <location>
        <begin position="154"/>
        <end position="180"/>
    </location>
</feature>
<feature type="transmembrane region" description="Helical" evidence="5">
    <location>
        <begin position="304"/>
        <end position="331"/>
    </location>
</feature>
<feature type="transmembrane region" description="Helical" evidence="5">
    <location>
        <begin position="22"/>
        <end position="48"/>
    </location>
</feature>
<evidence type="ECO:0000256" key="4">
    <source>
        <dbReference type="ARBA" id="ARBA00023136"/>
    </source>
</evidence>
<accession>A0A1J0VG66</accession>
<dbReference type="InterPro" id="IPR035906">
    <property type="entry name" value="MetI-like_sf"/>
</dbReference>
<evidence type="ECO:0000256" key="3">
    <source>
        <dbReference type="ARBA" id="ARBA00022989"/>
    </source>
</evidence>
<dbReference type="RefSeq" id="WP_071943699.1">
    <property type="nucleotide sequence ID" value="NZ_CP018139.1"/>
</dbReference>
<dbReference type="PANTHER" id="PTHR43496">
    <property type="entry name" value="PROTEIN LPLB"/>
    <property type="match status" value="1"/>
</dbReference>
<dbReference type="GO" id="GO:0055085">
    <property type="term" value="P:transmembrane transport"/>
    <property type="evidence" value="ECO:0007669"/>
    <property type="project" value="InterPro"/>
</dbReference>
<feature type="transmembrane region" description="Helical" evidence="5">
    <location>
        <begin position="389"/>
        <end position="411"/>
    </location>
</feature>
<dbReference type="GO" id="GO:0005886">
    <property type="term" value="C:plasma membrane"/>
    <property type="evidence" value="ECO:0007669"/>
    <property type="project" value="UniProtKB-SubCell"/>
</dbReference>
<gene>
    <name evidence="7" type="ORF">BOX17_08755</name>
</gene>
<reference evidence="8" key="1">
    <citation type="submission" date="2016-11" db="EMBL/GenBank/DDBJ databases">
        <title>Halolamina sediminis sp. nov., an extremely halophilic archaeon isolated from solar salt.</title>
        <authorList>
            <person name="Koh H.-W."/>
            <person name="Rani S."/>
            <person name="Park S.-J."/>
        </authorList>
    </citation>
    <scope>NUCLEOTIDE SEQUENCE [LARGE SCALE GENOMIC DNA]</scope>
    <source>
        <strain evidence="8">Hb3</strain>
    </source>
</reference>
<feature type="transmembrane region" description="Helical" evidence="5">
    <location>
        <begin position="80"/>
        <end position="98"/>
    </location>
</feature>
<feature type="transmembrane region" description="Helical" evidence="5">
    <location>
        <begin position="528"/>
        <end position="546"/>
    </location>
</feature>
<protein>
    <submittedName>
        <fullName evidence="7">ABC transporter permease</fullName>
    </submittedName>
</protein>
<name>A0A1J0VG66_9GAMM</name>
<dbReference type="Pfam" id="PF00528">
    <property type="entry name" value="BPD_transp_1"/>
    <property type="match status" value="1"/>
</dbReference>
<dbReference type="AlphaFoldDB" id="A0A1J0VG66"/>
<evidence type="ECO:0000256" key="1">
    <source>
        <dbReference type="ARBA" id="ARBA00004651"/>
    </source>
</evidence>
<dbReference type="SUPFAM" id="SSF161098">
    <property type="entry name" value="MetI-like"/>
    <property type="match status" value="2"/>
</dbReference>
<dbReference type="Proteomes" id="UP000181985">
    <property type="component" value="Chromosome"/>
</dbReference>
<dbReference type="PANTHER" id="PTHR43496:SF1">
    <property type="entry name" value="POLYGALACTURONAN_RHAMNOGALACTURONAN TRANSPORT SYSTEM PERMEASE PROTEIN YTEP"/>
    <property type="match status" value="1"/>
</dbReference>
<keyword evidence="5" id="KW-0813">Transport</keyword>
<keyword evidence="2 5" id="KW-0812">Transmembrane</keyword>
<feature type="domain" description="ABC transmembrane type-1" evidence="6">
    <location>
        <begin position="76"/>
        <end position="274"/>
    </location>
</feature>
<feature type="transmembrane region" description="Helical" evidence="5">
    <location>
        <begin position="209"/>
        <end position="233"/>
    </location>
</feature>
<evidence type="ECO:0000313" key="7">
    <source>
        <dbReference type="EMBL" id="APE31035.1"/>
    </source>
</evidence>
<comment type="subcellular location">
    <subcellularLocation>
        <location evidence="1 5">Cell membrane</location>
        <topology evidence="1 5">Multi-pass membrane protein</topology>
    </subcellularLocation>
</comment>
<evidence type="ECO:0000256" key="2">
    <source>
        <dbReference type="ARBA" id="ARBA00022692"/>
    </source>
</evidence>
<comment type="similarity">
    <text evidence="5">Belongs to the binding-protein-dependent transport system permease family.</text>
</comment>
<sequence length="563" mass="60734">MITLSGLNAGRGVAGLMDGDRALAWICLGLPSLGLLLFFVYPMLIVFVKSITNLDGVYTLDNYVEVLNSTGFWRAARHSMVMGLSTTVISVILGFIIAHGLHRCAFRGKWLIRGAIVLPLLAPSLVQGLGLIFLLGRNGLVNRFFGLELDIYGFWGLMIANTLYALPQAVMIIGASLVLLDARTYEAAEVTGATPWQQFRDLTLPASRFGVLNAAFVVFIITITDFGNAAVIGGDYSVLATEIYAQVIGQRNFNMGAVVGIMLLLPTVAAYFIERQAMKRQQGTKAGDTLPFVPRFRPLRDIPMAGLCFAACTAIVAVIGVMIFASFVHLWPYNYSLSLRHYDITLAGGYSSLWITIVISVMSATGGTLAVFLLGLGMRRIAGRVARTLQVLAAMPAAVPGMVLGLAYILTFNSTATPLYLLYGTAALIAIVNFYHYHTQAFLTTMTGFRQLPGAYEEAASSLGAGMGRIAINVVAPFIAPMLISVFFFIFMRSMVTLSAVVFLTTPELNVAAVTIMRLDDAGLTSQAAAFSTCLMAVVMAALLGMKGMLAYYRRKKPFNTAG</sequence>
<dbReference type="EMBL" id="CP018139">
    <property type="protein sequence ID" value="APE31035.1"/>
    <property type="molecule type" value="Genomic_DNA"/>
</dbReference>
<evidence type="ECO:0000256" key="5">
    <source>
        <dbReference type="RuleBase" id="RU363032"/>
    </source>
</evidence>
<feature type="transmembrane region" description="Helical" evidence="5">
    <location>
        <begin position="110"/>
        <end position="134"/>
    </location>
</feature>
<evidence type="ECO:0000259" key="6">
    <source>
        <dbReference type="PROSITE" id="PS50928"/>
    </source>
</evidence>
<feature type="transmembrane region" description="Helical" evidence="5">
    <location>
        <begin position="351"/>
        <end position="377"/>
    </location>
</feature>
<dbReference type="PROSITE" id="PS50928">
    <property type="entry name" value="ABC_TM1"/>
    <property type="match status" value="2"/>
</dbReference>
<feature type="transmembrane region" description="Helical" evidence="5">
    <location>
        <begin position="470"/>
        <end position="492"/>
    </location>
</feature>
<dbReference type="InterPro" id="IPR000515">
    <property type="entry name" value="MetI-like"/>
</dbReference>
<keyword evidence="4 5" id="KW-0472">Membrane</keyword>
<dbReference type="CDD" id="cd06261">
    <property type="entry name" value="TM_PBP2"/>
    <property type="match status" value="2"/>
</dbReference>